<dbReference type="KEGG" id="vg:80513055"/>
<organism evidence="1 2">
    <name type="scientific">Powai lake megavirus</name>
    <dbReference type="NCBI Taxonomy" id="1842663"/>
    <lineage>
        <taxon>Viruses</taxon>
        <taxon>Varidnaviria</taxon>
        <taxon>Bamfordvirae</taxon>
        <taxon>Nucleocytoviricota</taxon>
        <taxon>Megaviricetes</taxon>
        <taxon>Imitervirales</taxon>
        <taxon>Mimiviridae</taxon>
        <taxon>Megamimivirinae</taxon>
        <taxon>Megavirus</taxon>
        <taxon>Megavirus powaiense</taxon>
    </lineage>
</organism>
<name>A0A167RHL6_9VIRU</name>
<proteinExistence type="predicted"/>
<dbReference type="EMBL" id="KU877344">
    <property type="protein sequence ID" value="ANB50693.1"/>
    <property type="molecule type" value="Genomic_DNA"/>
</dbReference>
<sequence>MTDTEFNLTSQMEEIVNSFKIIHVYNKTKVYHLTRQVLLDSMITQNTYCFFCHILTKEIFEFNKSYNSFAWLIERSIDEADLYVNLNLEAFDHIVNYIQTSQIDGRKIYAENWRKIDEIIDLATLLGMSNLVYELRSLHPSQMEIKEKISMVKAGIDITLGLCSNNYPDLNLSCLSPAIKEFIDKNSDYIENNIIKPNMYKENTINIGPLIEFVSNIMVKNIMKKI</sequence>
<dbReference type="GeneID" id="80513055"/>
<accession>A0A167RHL6</accession>
<dbReference type="RefSeq" id="YP_010776444.1">
    <property type="nucleotide sequence ID" value="NC_075034.1"/>
</dbReference>
<evidence type="ECO:0000313" key="2">
    <source>
        <dbReference type="Proteomes" id="UP000241365"/>
    </source>
</evidence>
<protein>
    <submittedName>
        <fullName evidence="1">Uncharacterized protein</fullName>
    </submittedName>
</protein>
<evidence type="ECO:0000313" key="1">
    <source>
        <dbReference type="EMBL" id="ANB50693.1"/>
    </source>
</evidence>
<reference evidence="1 2" key="1">
    <citation type="journal article" date="2016" name="Genome Announc.">
        <title>Complete Genome Sequence of a New Megavirus Family Member Isolated from an Inland Water Lake for the First Time in India.</title>
        <authorList>
            <person name="Chatterjee A."/>
            <person name="Ali F."/>
            <person name="Bange D."/>
            <person name="Kondabagil K."/>
        </authorList>
    </citation>
    <scope>NUCLEOTIDE SEQUENCE [LARGE SCALE GENOMIC DNA]</scope>
    <source>
        <strain evidence="1">1</strain>
    </source>
</reference>
<keyword evidence="2" id="KW-1185">Reference proteome</keyword>
<dbReference type="Proteomes" id="UP000241365">
    <property type="component" value="Segment"/>
</dbReference>